<sequence length="546" mass="58691">MKNTRKLPLQKAAKGLHQVSVPPPGNSGDVLNSALQGGLAGSQFGPIGGFLGGLGGLGMGLLQSSQQDAANQQALKRNQFVKANELVDGYDPTSVQRGQYAQGTEEVGNHKPIEVEKDELVFRKVGDKFRLKADFQKGKSHSQGGEEYLAAEGDVIFPGKQRGKVLAAYQEGNHAKLEGMRVKLPRDTNPEGKAAMGVDGTDPNSGMYTDPYNKRGKYGQYGQALDQGNYLSPFDPANPYQGNGVLAYQPQGQPKPTYYAEPKGLTPITPRNSLDGGVGNGFQIPSSLAPLSGVGVTSPSTSPASNTGPETALGGEGMGLGNALKYASVASNLIQGFSTPEKVPESYLDPVLNQYSDRSAPQRRQSTMVRNAQVVNARNASGGSVSNLRSNQQIAEAENYGRRQEIDNREQGRADDIRASNVGIVNQTNSINSQKRDQYNQLNGQARANAQAYKDAAFGQLSSLGNAMEQEGYLRSRDAKLDARDQTYLKYLNQTTHYTTDGKGTVDWNPNGVGYQSTKTQDTQSTTVDSKGNTRTTTKRKLKRSL</sequence>
<protein>
    <recommendedName>
        <fullName evidence="4">DUF3945 domain-containing protein</fullName>
    </recommendedName>
</protein>
<feature type="region of interest" description="Disordered" evidence="1">
    <location>
        <begin position="1"/>
        <end position="25"/>
    </location>
</feature>
<evidence type="ECO:0000256" key="1">
    <source>
        <dbReference type="SAM" id="MobiDB-lite"/>
    </source>
</evidence>
<feature type="compositionally biased region" description="Polar residues" evidence="1">
    <location>
        <begin position="295"/>
        <end position="309"/>
    </location>
</feature>
<evidence type="ECO:0008006" key="4">
    <source>
        <dbReference type="Google" id="ProtNLM"/>
    </source>
</evidence>
<feature type="region of interest" description="Disordered" evidence="1">
    <location>
        <begin position="292"/>
        <end position="316"/>
    </location>
</feature>
<accession>A0ABT9ACP7</accession>
<reference evidence="2" key="1">
    <citation type="submission" date="2023-07" db="EMBL/GenBank/DDBJ databases">
        <authorList>
            <person name="Kim M.K."/>
        </authorList>
    </citation>
    <scope>NUCLEOTIDE SEQUENCE</scope>
    <source>
        <strain evidence="2">M29</strain>
    </source>
</reference>
<feature type="region of interest" description="Disordered" evidence="1">
    <location>
        <begin position="185"/>
        <end position="206"/>
    </location>
</feature>
<organism evidence="2 3">
    <name type="scientific">Hymenobacter mellowenesis</name>
    <dbReference type="NCBI Taxonomy" id="3063995"/>
    <lineage>
        <taxon>Bacteria</taxon>
        <taxon>Pseudomonadati</taxon>
        <taxon>Bacteroidota</taxon>
        <taxon>Cytophagia</taxon>
        <taxon>Cytophagales</taxon>
        <taxon>Hymenobacteraceae</taxon>
        <taxon>Hymenobacter</taxon>
    </lineage>
</organism>
<dbReference type="Proteomes" id="UP001167796">
    <property type="component" value="Unassembled WGS sequence"/>
</dbReference>
<dbReference type="RefSeq" id="WP_305012310.1">
    <property type="nucleotide sequence ID" value="NZ_JAUQSX010000007.1"/>
</dbReference>
<evidence type="ECO:0000313" key="2">
    <source>
        <dbReference type="EMBL" id="MDO7847632.1"/>
    </source>
</evidence>
<dbReference type="EMBL" id="JAUQSX010000007">
    <property type="protein sequence ID" value="MDO7847632.1"/>
    <property type="molecule type" value="Genomic_DNA"/>
</dbReference>
<evidence type="ECO:0000313" key="3">
    <source>
        <dbReference type="Proteomes" id="UP001167796"/>
    </source>
</evidence>
<name>A0ABT9ACP7_9BACT</name>
<feature type="compositionally biased region" description="Low complexity" evidence="1">
    <location>
        <begin position="516"/>
        <end position="536"/>
    </location>
</feature>
<proteinExistence type="predicted"/>
<comment type="caution">
    <text evidence="2">The sequence shown here is derived from an EMBL/GenBank/DDBJ whole genome shotgun (WGS) entry which is preliminary data.</text>
</comment>
<feature type="compositionally biased region" description="Basic residues" evidence="1">
    <location>
        <begin position="537"/>
        <end position="546"/>
    </location>
</feature>
<feature type="region of interest" description="Disordered" evidence="1">
    <location>
        <begin position="499"/>
        <end position="546"/>
    </location>
</feature>
<gene>
    <name evidence="2" type="ORF">Q5H92_14785</name>
</gene>
<keyword evidence="3" id="KW-1185">Reference proteome</keyword>